<gene>
    <name evidence="2" type="ORF">SPI_08792</name>
</gene>
<dbReference type="InterPro" id="IPR001810">
    <property type="entry name" value="F-box_dom"/>
</dbReference>
<accession>A0A167MMQ9</accession>
<evidence type="ECO:0000313" key="3">
    <source>
        <dbReference type="Proteomes" id="UP000076874"/>
    </source>
</evidence>
<protein>
    <submittedName>
        <fullName evidence="2">F-box domain, cyclin-like protein</fullName>
    </submittedName>
</protein>
<dbReference type="Pfam" id="PF00646">
    <property type="entry name" value="F-box"/>
    <property type="match status" value="1"/>
</dbReference>
<comment type="caution">
    <text evidence="2">The sequence shown here is derived from an EMBL/GenBank/DDBJ whole genome shotgun (WGS) entry which is preliminary data.</text>
</comment>
<dbReference type="EMBL" id="AZHD01000023">
    <property type="protein sequence ID" value="OAA54546.1"/>
    <property type="molecule type" value="Genomic_DNA"/>
</dbReference>
<dbReference type="PROSITE" id="PS50181">
    <property type="entry name" value="FBOX"/>
    <property type="match status" value="1"/>
</dbReference>
<dbReference type="OrthoDB" id="2687876at2759"/>
<evidence type="ECO:0000259" key="1">
    <source>
        <dbReference type="PROSITE" id="PS50181"/>
    </source>
</evidence>
<keyword evidence="3" id="KW-1185">Reference proteome</keyword>
<dbReference type="Proteomes" id="UP000076874">
    <property type="component" value="Unassembled WGS sequence"/>
</dbReference>
<evidence type="ECO:0000313" key="2">
    <source>
        <dbReference type="EMBL" id="OAA54546.1"/>
    </source>
</evidence>
<dbReference type="AlphaFoldDB" id="A0A167MMQ9"/>
<feature type="domain" description="F-box" evidence="1">
    <location>
        <begin position="80"/>
        <end position="126"/>
    </location>
</feature>
<name>A0A167MMQ9_9HYPO</name>
<dbReference type="STRING" id="1081102.A0A167MMQ9"/>
<reference evidence="2 3" key="1">
    <citation type="journal article" date="2016" name="Genome Biol. Evol.">
        <title>Divergent and convergent evolution of fungal pathogenicity.</title>
        <authorList>
            <person name="Shang Y."/>
            <person name="Xiao G."/>
            <person name="Zheng P."/>
            <person name="Cen K."/>
            <person name="Zhan S."/>
            <person name="Wang C."/>
        </authorList>
    </citation>
    <scope>NUCLEOTIDE SEQUENCE [LARGE SCALE GENOMIC DNA]</scope>
    <source>
        <strain evidence="2 3">RCEF 264</strain>
    </source>
</reference>
<organism evidence="2 3">
    <name type="scientific">Niveomyces insectorum RCEF 264</name>
    <dbReference type="NCBI Taxonomy" id="1081102"/>
    <lineage>
        <taxon>Eukaryota</taxon>
        <taxon>Fungi</taxon>
        <taxon>Dikarya</taxon>
        <taxon>Ascomycota</taxon>
        <taxon>Pezizomycotina</taxon>
        <taxon>Sordariomycetes</taxon>
        <taxon>Hypocreomycetidae</taxon>
        <taxon>Hypocreales</taxon>
        <taxon>Cordycipitaceae</taxon>
        <taxon>Niveomyces</taxon>
    </lineage>
</organism>
<sequence>MAAAAAVPAPTKLRSTFAYDVRADQVDAIVRVSAFHRIDYDRAVIWFPPSTHDRVRQSIATPFPSPAAEAAPAAPASAGLGILDQLPAELAQEVLLQADLQSLFTLRQTSRGARQAVDALRPYQVVTTHALDVVCAVLRTGLAADVPLHAMYDTLCSQACALCDAAFAGFVFLFSWTRCCFACLQFAPQTHVQTPGAAQKKLGLTAADMARLPVLRLLPGTYGLLQKATYKARMPLVSVHQAWLVSGQPEAALTAAAPAPWLRSKQVRRFPFMACCALPSVNRRTGVAEIGLFCAGCQLAHDHDIDGAWGEKSSTFPAFDELYTRDGFVAHFRWCEHAQYLWRTSEEGTTQPAALPTVARRRGFFEYDD</sequence>
<proteinExistence type="predicted"/>